<proteinExistence type="predicted"/>
<protein>
    <submittedName>
        <fullName evidence="2">Uncharacterized protein</fullName>
    </submittedName>
</protein>
<comment type="caution">
    <text evidence="2">The sequence shown here is derived from an EMBL/GenBank/DDBJ whole genome shotgun (WGS) entry which is preliminary data.</text>
</comment>
<name>A0A9P6N797_9BASI</name>
<accession>A0A9P6N797</accession>
<organism evidence="2 3">
    <name type="scientific">Cronartium quercuum f. sp. fusiforme G11</name>
    <dbReference type="NCBI Taxonomy" id="708437"/>
    <lineage>
        <taxon>Eukaryota</taxon>
        <taxon>Fungi</taxon>
        <taxon>Dikarya</taxon>
        <taxon>Basidiomycota</taxon>
        <taxon>Pucciniomycotina</taxon>
        <taxon>Pucciniomycetes</taxon>
        <taxon>Pucciniales</taxon>
        <taxon>Coleosporiaceae</taxon>
        <taxon>Cronartium</taxon>
    </lineage>
</organism>
<reference evidence="2" key="1">
    <citation type="submission" date="2013-11" db="EMBL/GenBank/DDBJ databases">
        <title>Genome sequence of the fusiform rust pathogen reveals effectors for host alternation and coevolution with pine.</title>
        <authorList>
            <consortium name="DOE Joint Genome Institute"/>
            <person name="Smith K."/>
            <person name="Pendleton A."/>
            <person name="Kubisiak T."/>
            <person name="Anderson C."/>
            <person name="Salamov A."/>
            <person name="Aerts A."/>
            <person name="Riley R."/>
            <person name="Clum A."/>
            <person name="Lindquist E."/>
            <person name="Ence D."/>
            <person name="Campbell M."/>
            <person name="Kronenberg Z."/>
            <person name="Feau N."/>
            <person name="Dhillon B."/>
            <person name="Hamelin R."/>
            <person name="Burleigh J."/>
            <person name="Smith J."/>
            <person name="Yandell M."/>
            <person name="Nelson C."/>
            <person name="Grigoriev I."/>
            <person name="Davis J."/>
        </authorList>
    </citation>
    <scope>NUCLEOTIDE SEQUENCE</scope>
    <source>
        <strain evidence="2">G11</strain>
    </source>
</reference>
<dbReference type="AlphaFoldDB" id="A0A9P6N797"/>
<gene>
    <name evidence="2" type="ORF">CROQUDRAFT_99096</name>
</gene>
<feature type="region of interest" description="Disordered" evidence="1">
    <location>
        <begin position="1"/>
        <end position="66"/>
    </location>
</feature>
<evidence type="ECO:0000313" key="3">
    <source>
        <dbReference type="Proteomes" id="UP000886653"/>
    </source>
</evidence>
<evidence type="ECO:0000313" key="2">
    <source>
        <dbReference type="EMBL" id="KAG0141176.1"/>
    </source>
</evidence>
<sequence length="66" mass="7412">MSSPPVHHPQMLPTNLTIGKTVYQPSEDNKRKQKQGILVDSHSDHNSGPESGDENENKEDNFPLFI</sequence>
<feature type="compositionally biased region" description="Polar residues" evidence="1">
    <location>
        <begin position="12"/>
        <end position="26"/>
    </location>
</feature>
<dbReference type="Proteomes" id="UP000886653">
    <property type="component" value="Unassembled WGS sequence"/>
</dbReference>
<keyword evidence="3" id="KW-1185">Reference proteome</keyword>
<evidence type="ECO:0000256" key="1">
    <source>
        <dbReference type="SAM" id="MobiDB-lite"/>
    </source>
</evidence>
<dbReference type="EMBL" id="MU167398">
    <property type="protein sequence ID" value="KAG0141176.1"/>
    <property type="molecule type" value="Genomic_DNA"/>
</dbReference>